<keyword evidence="16" id="KW-1185">Reference proteome</keyword>
<evidence type="ECO:0000313" key="15">
    <source>
        <dbReference type="Proteomes" id="UP000256321"/>
    </source>
</evidence>
<feature type="signal peptide" evidence="10">
    <location>
        <begin position="1"/>
        <end position="25"/>
    </location>
</feature>
<organism evidence="14 15">
    <name type="scientific">Parabacteroides acidifaciens</name>
    <dbReference type="NCBI Taxonomy" id="2290935"/>
    <lineage>
        <taxon>Bacteria</taxon>
        <taxon>Pseudomonadati</taxon>
        <taxon>Bacteroidota</taxon>
        <taxon>Bacteroidia</taxon>
        <taxon>Bacteroidales</taxon>
        <taxon>Tannerellaceae</taxon>
        <taxon>Parabacteroides</taxon>
    </lineage>
</organism>
<dbReference type="Pfam" id="PF00593">
    <property type="entry name" value="TonB_dep_Rec_b-barrel"/>
    <property type="match status" value="1"/>
</dbReference>
<keyword evidence="6 8" id="KW-0472">Membrane</keyword>
<evidence type="ECO:0000313" key="14">
    <source>
        <dbReference type="EMBL" id="RDU47348.1"/>
    </source>
</evidence>
<evidence type="ECO:0000256" key="1">
    <source>
        <dbReference type="ARBA" id="ARBA00004571"/>
    </source>
</evidence>
<keyword evidence="2 8" id="KW-0813">Transport</keyword>
<dbReference type="InterPro" id="IPR023996">
    <property type="entry name" value="TonB-dep_OMP_SusC/RagA"/>
</dbReference>
<keyword evidence="14" id="KW-0675">Receptor</keyword>
<comment type="similarity">
    <text evidence="8 9">Belongs to the TonB-dependent receptor family.</text>
</comment>
<evidence type="ECO:0000256" key="9">
    <source>
        <dbReference type="RuleBase" id="RU003357"/>
    </source>
</evidence>
<dbReference type="InterPro" id="IPR039426">
    <property type="entry name" value="TonB-dep_rcpt-like"/>
</dbReference>
<protein>
    <submittedName>
        <fullName evidence="14">TonB-dependent receptor</fullName>
    </submittedName>
</protein>
<evidence type="ECO:0000256" key="7">
    <source>
        <dbReference type="ARBA" id="ARBA00023237"/>
    </source>
</evidence>
<reference evidence="14 15" key="1">
    <citation type="submission" date="2018-07" db="EMBL/GenBank/DDBJ databases">
        <title>Parabacteroides acidifaciens nov. sp., isolated from human feces.</title>
        <authorList>
            <person name="Wang Y.J."/>
        </authorList>
    </citation>
    <scope>NUCLEOTIDE SEQUENCE [LARGE SCALE GENOMIC DNA]</scope>
    <source>
        <strain evidence="14 15">426-9</strain>
    </source>
</reference>
<feature type="domain" description="TonB-dependent receptor plug" evidence="12">
    <location>
        <begin position="131"/>
        <end position="241"/>
    </location>
</feature>
<dbReference type="EMBL" id="JACRTI010000098">
    <property type="protein sequence ID" value="MBC8603906.1"/>
    <property type="molecule type" value="Genomic_DNA"/>
</dbReference>
<evidence type="ECO:0000256" key="4">
    <source>
        <dbReference type="ARBA" id="ARBA00022692"/>
    </source>
</evidence>
<evidence type="ECO:0000313" key="16">
    <source>
        <dbReference type="Proteomes" id="UP000629596"/>
    </source>
</evidence>
<keyword evidence="10" id="KW-0732">Signal</keyword>
<dbReference type="InterPro" id="IPR008969">
    <property type="entry name" value="CarboxyPept-like_regulatory"/>
</dbReference>
<dbReference type="GO" id="GO:0009279">
    <property type="term" value="C:cell outer membrane"/>
    <property type="evidence" value="ECO:0007669"/>
    <property type="project" value="UniProtKB-SubCell"/>
</dbReference>
<dbReference type="InterPro" id="IPR012910">
    <property type="entry name" value="Plug_dom"/>
</dbReference>
<evidence type="ECO:0000259" key="12">
    <source>
        <dbReference type="Pfam" id="PF07715"/>
    </source>
</evidence>
<feature type="chain" id="PRO_5017767491" evidence="10">
    <location>
        <begin position="26"/>
        <end position="1078"/>
    </location>
</feature>
<gene>
    <name evidence="14" type="ORF">DWU89_20070</name>
    <name evidence="13" type="ORF">H8784_19555</name>
</gene>
<evidence type="ECO:0000256" key="10">
    <source>
        <dbReference type="SAM" id="SignalP"/>
    </source>
</evidence>
<dbReference type="Gene3D" id="2.60.40.1120">
    <property type="entry name" value="Carboxypeptidase-like, regulatory domain"/>
    <property type="match status" value="1"/>
</dbReference>
<dbReference type="NCBIfam" id="TIGR04056">
    <property type="entry name" value="OMP_RagA_SusC"/>
    <property type="match status" value="1"/>
</dbReference>
<dbReference type="SUPFAM" id="SSF49464">
    <property type="entry name" value="Carboxypeptidase regulatory domain-like"/>
    <property type="match status" value="1"/>
</dbReference>
<name>A0A3D8H8U1_9BACT</name>
<dbReference type="SUPFAM" id="SSF56935">
    <property type="entry name" value="Porins"/>
    <property type="match status" value="1"/>
</dbReference>
<keyword evidence="4 8" id="KW-0812">Transmembrane</keyword>
<keyword evidence="7 8" id="KW-0998">Cell outer membrane</keyword>
<dbReference type="Pfam" id="PF13715">
    <property type="entry name" value="CarbopepD_reg_2"/>
    <property type="match status" value="1"/>
</dbReference>
<reference evidence="13 16" key="2">
    <citation type="submission" date="2020-08" db="EMBL/GenBank/DDBJ databases">
        <title>Genome public.</title>
        <authorList>
            <person name="Liu C."/>
            <person name="Sun Q."/>
        </authorList>
    </citation>
    <scope>NUCLEOTIDE SEQUENCE [LARGE SCALE GENOMIC DNA]</scope>
    <source>
        <strain evidence="13 16">426_9</strain>
    </source>
</reference>
<evidence type="ECO:0000313" key="13">
    <source>
        <dbReference type="EMBL" id="MBC8603906.1"/>
    </source>
</evidence>
<dbReference type="NCBIfam" id="TIGR04057">
    <property type="entry name" value="SusC_RagA_signa"/>
    <property type="match status" value="1"/>
</dbReference>
<keyword evidence="3 8" id="KW-1134">Transmembrane beta strand</keyword>
<comment type="subcellular location">
    <subcellularLocation>
        <location evidence="1 8">Cell outer membrane</location>
        <topology evidence="1 8">Multi-pass membrane protein</topology>
    </subcellularLocation>
</comment>
<dbReference type="InterPro" id="IPR023997">
    <property type="entry name" value="TonB-dep_OMP_SusC/RagA_CS"/>
</dbReference>
<dbReference type="PROSITE" id="PS52016">
    <property type="entry name" value="TONB_DEPENDENT_REC_3"/>
    <property type="match status" value="1"/>
</dbReference>
<evidence type="ECO:0000256" key="3">
    <source>
        <dbReference type="ARBA" id="ARBA00022452"/>
    </source>
</evidence>
<dbReference type="Proteomes" id="UP000629596">
    <property type="component" value="Unassembled WGS sequence"/>
</dbReference>
<dbReference type="InterPro" id="IPR036942">
    <property type="entry name" value="Beta-barrel_TonB_sf"/>
</dbReference>
<dbReference type="Gene3D" id="2.170.130.10">
    <property type="entry name" value="TonB-dependent receptor, plug domain"/>
    <property type="match status" value="1"/>
</dbReference>
<feature type="domain" description="TonB-dependent receptor-like beta-barrel" evidence="11">
    <location>
        <begin position="455"/>
        <end position="1039"/>
    </location>
</feature>
<dbReference type="Gene3D" id="2.40.170.20">
    <property type="entry name" value="TonB-dependent receptor, beta-barrel domain"/>
    <property type="match status" value="1"/>
</dbReference>
<proteinExistence type="inferred from homology"/>
<evidence type="ECO:0000256" key="6">
    <source>
        <dbReference type="ARBA" id="ARBA00023136"/>
    </source>
</evidence>
<evidence type="ECO:0000256" key="2">
    <source>
        <dbReference type="ARBA" id="ARBA00022448"/>
    </source>
</evidence>
<evidence type="ECO:0000256" key="5">
    <source>
        <dbReference type="ARBA" id="ARBA00023077"/>
    </source>
</evidence>
<sequence length="1078" mass="119924">MLKNFKPISLILLAGATCFPASIFAETMPSKQSVSISQQSGKVTGTVEDDLGPVAGASVVVKGTTNGIMTDMDGNFVLEGVNKGDIIQISFIGYTTQEITYNGQPSLQVKLSEDTQKLDEVVVVAFGTQKKVNVTGAVSSVGAKELSARPVNSTIDALQGVVPGMNISTSNAGGSLNADKSFNIRGTGKIGDYGSALTPLVLIDGMEGDINAINPQDIENISVLKDAAASSIYGSRAPGGVILVTTKRGKAGKPNINYNNNFRFNSPLNMPHMADSYSFALAINDQIANTANAGAPMYSAKKLQQILDYQQGKGGQYMWELNGRWNSFDDPNRMDIMPAANTDWLHELFGSSFTHEHSLSVNGGSEAMQYYLSANYLDQGGLLKYGDDGKKRYSLTAKINADLAKWLKVGYSIRFNRSDFDSPSFANNGVGDVHSNVFYFDVCRYWPVIPLVDPNGYYTAESKIYQLETGGRYKTQSDVLAQQLQFLIEPIKNWKTTVELNYRSNYNFDHTDYQTVYAYDVNKNPYAIANTTSGVKEYGYKSNFFNPNIFTEYSQQLESGHNYKVMIGFQSELFKQRDITASQDGIMAGIPTLNTTSTNARNSGGYAEWATAGFFGRVNYDYKGRYLAEVNLRYDGTSRFLADQRWNWFPSFSLGWNIAREAFFENMTDLISTLKLRGSWGELGNQNTENWYPFYRIIDFKQNDGKWLVNGVKPNTAAESKLVSALLGWEKTQTLDIGLDVAMLNNRLNVNLDYFQRKSKDIVGPAPELPNILGIKVPNVNNLDMTSKGWELMVTWRDQIQDFRYGATLSLSDNQVVVDKFPNPSKDLGQKYYDGSHLGDIWGYQTVGIAKTDQEMQDHLSKVNQSTQGSNWGAGDVMYADINNDGVINDGDNTLNDHGDKVLLGNSTPRYNFGLNLDAAWKGFDLKVFFQGTLKRDYMPSDGAMMFWGSVGYWQTNFFESHLDYFRPEGTDSPLGANVNGYFPRPVQDNKNRKAQSRYMQNAAYCRLKNVTLGYTLPMQLTNKFFVNNLRLFVSAENLFTITSLRDTFDPETIGVGDWDGCTYPLSKTFSFGLSATF</sequence>
<dbReference type="EMBL" id="QREV01000098">
    <property type="protein sequence ID" value="RDU47348.1"/>
    <property type="molecule type" value="Genomic_DNA"/>
</dbReference>
<accession>A0A3D8H8U1</accession>
<dbReference type="InterPro" id="IPR000531">
    <property type="entry name" value="Beta-barrel_TonB"/>
</dbReference>
<dbReference type="Pfam" id="PF07715">
    <property type="entry name" value="Plug"/>
    <property type="match status" value="1"/>
</dbReference>
<dbReference type="RefSeq" id="WP_115501402.1">
    <property type="nucleotide sequence ID" value="NZ_JACRTI010000098.1"/>
</dbReference>
<comment type="caution">
    <text evidence="14">The sequence shown here is derived from an EMBL/GenBank/DDBJ whole genome shotgun (WGS) entry which is preliminary data.</text>
</comment>
<evidence type="ECO:0000259" key="11">
    <source>
        <dbReference type="Pfam" id="PF00593"/>
    </source>
</evidence>
<keyword evidence="5 9" id="KW-0798">TonB box</keyword>
<dbReference type="AlphaFoldDB" id="A0A3D8H8U1"/>
<dbReference type="Proteomes" id="UP000256321">
    <property type="component" value="Unassembled WGS sequence"/>
</dbReference>
<dbReference type="InterPro" id="IPR037066">
    <property type="entry name" value="Plug_dom_sf"/>
</dbReference>
<evidence type="ECO:0000256" key="8">
    <source>
        <dbReference type="PROSITE-ProRule" id="PRU01360"/>
    </source>
</evidence>